<gene>
    <name evidence="2" type="ORF">SAMN06296008_107104</name>
</gene>
<accession>A0A1W2A574</accession>
<dbReference type="Proteomes" id="UP000192708">
    <property type="component" value="Unassembled WGS sequence"/>
</dbReference>
<evidence type="ECO:0000256" key="1">
    <source>
        <dbReference type="ARBA" id="ARBA00006987"/>
    </source>
</evidence>
<reference evidence="2 3" key="1">
    <citation type="submission" date="2017-04" db="EMBL/GenBank/DDBJ databases">
        <authorList>
            <person name="Afonso C.L."/>
            <person name="Miller P.J."/>
            <person name="Scott M.A."/>
            <person name="Spackman E."/>
            <person name="Goraichik I."/>
            <person name="Dimitrov K.M."/>
            <person name="Suarez D.L."/>
            <person name="Swayne D.E."/>
        </authorList>
    </citation>
    <scope>NUCLEOTIDE SEQUENCE [LARGE SCALE GENOMIC DNA]</scope>
    <source>
        <strain evidence="2 3">VK13</strain>
    </source>
</reference>
<keyword evidence="3" id="KW-1185">Reference proteome</keyword>
<dbReference type="Gene3D" id="3.40.190.150">
    <property type="entry name" value="Bordetella uptake gene, domain 1"/>
    <property type="match status" value="1"/>
</dbReference>
<proteinExistence type="inferred from homology"/>
<dbReference type="STRING" id="1938817.SAMN06296008_107104"/>
<sequence>MTKLIFQKLLYVLLLTYAAIGFSQSSYPNKPIRLLVPYTPGGSTDIFARMLGNKLTELYKQPVIIENKPGASGQIAMDVMLKAPADGYTIYLGNIGNLAVNVPLFKNLSYDPRKDIAPISKIAQVTNILVVNTKIPVKTVAELIQYAKARPGKLSYSSGGNGSAAHIAMEYFKLQTGIDVIHIPYKGTSPAVTDVIGGQVDMIMTGSPPLMPFIEADKVTPIAVSSIKRIDSLPKLPTIAESGMPELKGFEATQWYGVVAKAGTPKEIINILNKGVYDTFGSVAAREEVKKSGAIVELDTPEEFAGFIRSEIDRWSKVVKAAGITPS</sequence>
<dbReference type="PANTHER" id="PTHR42928:SF5">
    <property type="entry name" value="BLR1237 PROTEIN"/>
    <property type="match status" value="1"/>
</dbReference>
<evidence type="ECO:0000313" key="3">
    <source>
        <dbReference type="Proteomes" id="UP000192708"/>
    </source>
</evidence>
<dbReference type="PIRSF" id="PIRSF017082">
    <property type="entry name" value="YflP"/>
    <property type="match status" value="1"/>
</dbReference>
<comment type="similarity">
    <text evidence="1">Belongs to the UPF0065 (bug) family.</text>
</comment>
<keyword evidence="2" id="KW-0675">Receptor</keyword>
<dbReference type="SUPFAM" id="SSF53850">
    <property type="entry name" value="Periplasmic binding protein-like II"/>
    <property type="match status" value="1"/>
</dbReference>
<dbReference type="EMBL" id="FWXJ01000007">
    <property type="protein sequence ID" value="SMC55438.1"/>
    <property type="molecule type" value="Genomic_DNA"/>
</dbReference>
<organism evidence="2 3">
    <name type="scientific">Polynucleobacter kasalickyi</name>
    <dbReference type="NCBI Taxonomy" id="1938817"/>
    <lineage>
        <taxon>Bacteria</taxon>
        <taxon>Pseudomonadati</taxon>
        <taxon>Pseudomonadota</taxon>
        <taxon>Betaproteobacteria</taxon>
        <taxon>Burkholderiales</taxon>
        <taxon>Burkholderiaceae</taxon>
        <taxon>Polynucleobacter</taxon>
    </lineage>
</organism>
<name>A0A1W2A574_9BURK</name>
<dbReference type="RefSeq" id="WP_084283617.1">
    <property type="nucleotide sequence ID" value="NZ_FWXJ01000007.1"/>
</dbReference>
<dbReference type="AlphaFoldDB" id="A0A1W2A574"/>
<protein>
    <submittedName>
        <fullName evidence="2">Tripartite-type tricarboxylate transporter, receptor component TctC</fullName>
    </submittedName>
</protein>
<dbReference type="Gene3D" id="3.40.190.10">
    <property type="entry name" value="Periplasmic binding protein-like II"/>
    <property type="match status" value="1"/>
</dbReference>
<dbReference type="OrthoDB" id="8678477at2"/>
<evidence type="ECO:0000313" key="2">
    <source>
        <dbReference type="EMBL" id="SMC55438.1"/>
    </source>
</evidence>
<dbReference type="InterPro" id="IPR042100">
    <property type="entry name" value="Bug_dom1"/>
</dbReference>
<dbReference type="PANTHER" id="PTHR42928">
    <property type="entry name" value="TRICARBOXYLATE-BINDING PROTEIN"/>
    <property type="match status" value="1"/>
</dbReference>
<dbReference type="InterPro" id="IPR005064">
    <property type="entry name" value="BUG"/>
</dbReference>
<dbReference type="Pfam" id="PF03401">
    <property type="entry name" value="TctC"/>
    <property type="match status" value="1"/>
</dbReference>
<dbReference type="CDD" id="cd13578">
    <property type="entry name" value="PBP2_Bug27"/>
    <property type="match status" value="1"/>
</dbReference>